<dbReference type="EMBL" id="LEKV01004263">
    <property type="protein sequence ID" value="KVH96621.1"/>
    <property type="molecule type" value="Genomic_DNA"/>
</dbReference>
<evidence type="ECO:0000313" key="6">
    <source>
        <dbReference type="EMBL" id="KVH96621.1"/>
    </source>
</evidence>
<evidence type="ECO:0000256" key="3">
    <source>
        <dbReference type="SAM" id="MobiDB-lite"/>
    </source>
</evidence>
<sequence>MDERSLGYLGVLVGFFLVSMPGFCEGNRRMLDKAFYSNGIRWPTHDMDENTVDQNFVLRRKQLEKIIEAIKYFNLHLPNLKNYKRNSDVALLRKRIARKAITVQPPKQKQSFIHCLKSKRILSNDTNMESWQDFLRRPSSHHGRVLKPRRRRRKRRRRRRRRQPRPLPLGPAPVQSPAPSQRAPSPTTTPNGAPSPVSTPNRAPSPTQTPNGAPSPTWTPKGSPSPKRGPLLEPSPKLSPKPLPDVDRLPQEKTEKAPILPPKDEDNSNERKLLIIAVASSTVAAFAILLLFVVCFSRLKKRKKEPNDGRRDGRLFPIGSSQKSKKVGSTKDVIQNLPTSGASMPGGQVAGVGSLPLPPGKTAPPPSSPSPASPLASRPLPSSSSPQQTPPPSPQSPPPPPPPPPPLPPHSVPEAPPPPPPLKDANVPNPPKNKPPPPTGLHHRGHSGDENNQGDSDANKTKLKPFFWDKVNTSPTRSMVWHDIKAGSFHEKPSRMVEKMAPTQEEELKLGSYSGDVALLGPSERFLKVLVDIPFPFKRLESLLFMSSLQEESSSLKESFSILEYIPVEILLVILKLFQCNSQVACTTLRNSRLFHKLLEAVLKTGNRMNVGTYRGGAQAFKLDTLLKLSDVKGTDGKTTLLSFVVQEIIRSEGTKVARREMAASQSSSEDDQQQQTKEPPEYYRRLGLEVVSKLSEELADVKKAAAIDGDVLTSTVLKLGHMLRKITDFVNNEMKTVEEETGFRTFLVDSIDHAEAEISWLLEEEKRIMALVKSTGDYFHGKSRKDEGLHLFVVVRDFLVLLDSVCNDIRKTTAIQARHNQSNSTATTPDASPGLKVRRDKLFPSNKDGPSGYSSSSDDSFSP</sequence>
<feature type="domain" description="FH2" evidence="5">
    <location>
        <begin position="394"/>
        <end position="829"/>
    </location>
</feature>
<keyword evidence="4" id="KW-0812">Transmembrane</keyword>
<proteinExistence type="inferred from homology"/>
<dbReference type="GO" id="GO:0051015">
    <property type="term" value="F:actin filament binding"/>
    <property type="evidence" value="ECO:0007669"/>
    <property type="project" value="InterPro"/>
</dbReference>
<dbReference type="Gramene" id="KVH96621">
    <property type="protein sequence ID" value="KVH96621"/>
    <property type="gene ID" value="Ccrd_001289"/>
</dbReference>
<comment type="similarity">
    <text evidence="1">Belongs to the formin-like family. Class-I subfamily.</text>
</comment>
<dbReference type="InterPro" id="IPR042201">
    <property type="entry name" value="FH2_Formin_sf"/>
</dbReference>
<dbReference type="SMART" id="SM00498">
    <property type="entry name" value="FH2"/>
    <property type="match status" value="1"/>
</dbReference>
<feature type="compositionally biased region" description="Pro residues" evidence="3">
    <location>
        <begin position="165"/>
        <end position="176"/>
    </location>
</feature>
<dbReference type="SUPFAM" id="SSF101447">
    <property type="entry name" value="Formin homology 2 domain (FH2 domain)"/>
    <property type="match status" value="1"/>
</dbReference>
<dbReference type="InterPro" id="IPR027643">
    <property type="entry name" value="Formin-like_plant"/>
</dbReference>
<dbReference type="GO" id="GO:0045010">
    <property type="term" value="P:actin nucleation"/>
    <property type="evidence" value="ECO:0007669"/>
    <property type="project" value="InterPro"/>
</dbReference>
<dbReference type="PROSITE" id="PS51444">
    <property type="entry name" value="FH2"/>
    <property type="match status" value="1"/>
</dbReference>
<evidence type="ECO:0000256" key="4">
    <source>
        <dbReference type="SAM" id="Phobius"/>
    </source>
</evidence>
<feature type="region of interest" description="Disordered" evidence="3">
    <location>
        <begin position="133"/>
        <end position="266"/>
    </location>
</feature>
<keyword evidence="7" id="KW-1185">Reference proteome</keyword>
<evidence type="ECO:0000256" key="1">
    <source>
        <dbReference type="ARBA" id="ARBA00025793"/>
    </source>
</evidence>
<feature type="compositionally biased region" description="Low complexity" evidence="3">
    <location>
        <begin position="849"/>
        <end position="864"/>
    </location>
</feature>
<dbReference type="Gene3D" id="1.20.58.2220">
    <property type="entry name" value="Formin, FH2 domain"/>
    <property type="match status" value="1"/>
</dbReference>
<dbReference type="Proteomes" id="UP000243975">
    <property type="component" value="Unassembled WGS sequence"/>
</dbReference>
<feature type="compositionally biased region" description="Basic and acidic residues" evidence="3">
    <location>
        <begin position="305"/>
        <end position="314"/>
    </location>
</feature>
<feature type="region of interest" description="Disordered" evidence="3">
    <location>
        <begin position="303"/>
        <end position="460"/>
    </location>
</feature>
<dbReference type="PANTHER" id="PTHR23213">
    <property type="entry name" value="FORMIN-RELATED"/>
    <property type="match status" value="1"/>
</dbReference>
<dbReference type="OMA" id="EDSKPWY"/>
<feature type="compositionally biased region" description="Basic residues" evidence="3">
    <location>
        <begin position="138"/>
        <end position="164"/>
    </location>
</feature>
<feature type="compositionally biased region" description="Pro residues" evidence="3">
    <location>
        <begin position="356"/>
        <end position="372"/>
    </location>
</feature>
<feature type="compositionally biased region" description="Polar residues" evidence="3">
    <location>
        <begin position="819"/>
        <end position="831"/>
    </location>
</feature>
<feature type="compositionally biased region" description="Polar residues" evidence="3">
    <location>
        <begin position="196"/>
        <end position="222"/>
    </location>
</feature>
<feature type="compositionally biased region" description="Low complexity" evidence="3">
    <location>
        <begin position="373"/>
        <end position="387"/>
    </location>
</feature>
<comment type="caution">
    <text evidence="6">The sequence shown here is derived from an EMBL/GenBank/DDBJ whole genome shotgun (WGS) entry which is preliminary data.</text>
</comment>
<dbReference type="InterPro" id="IPR015425">
    <property type="entry name" value="FH2_Formin"/>
</dbReference>
<feature type="region of interest" description="Disordered" evidence="3">
    <location>
        <begin position="660"/>
        <end position="680"/>
    </location>
</feature>
<dbReference type="AlphaFoldDB" id="A0A103XTI7"/>
<feature type="compositionally biased region" description="Basic and acidic residues" evidence="3">
    <location>
        <begin position="244"/>
        <end position="266"/>
    </location>
</feature>
<gene>
    <name evidence="6" type="ORF">Ccrd_001289</name>
</gene>
<feature type="transmembrane region" description="Helical" evidence="4">
    <location>
        <begin position="6"/>
        <end position="24"/>
    </location>
</feature>
<reference evidence="6 7" key="1">
    <citation type="journal article" date="2016" name="Sci. Rep.">
        <title>The genome sequence of the outbreeding globe artichoke constructed de novo incorporating a phase-aware low-pass sequencing strategy of F1 progeny.</title>
        <authorList>
            <person name="Scaglione D."/>
            <person name="Reyes-Chin-Wo S."/>
            <person name="Acquadro A."/>
            <person name="Froenicke L."/>
            <person name="Portis E."/>
            <person name="Beitel C."/>
            <person name="Tirone M."/>
            <person name="Mauro R."/>
            <person name="Lo Monaco A."/>
            <person name="Mauromicale G."/>
            <person name="Faccioli P."/>
            <person name="Cattivelli L."/>
            <person name="Rieseberg L."/>
            <person name="Michelmore R."/>
            <person name="Lanteri S."/>
        </authorList>
    </citation>
    <scope>NUCLEOTIDE SEQUENCE [LARGE SCALE GENOMIC DNA]</scope>
    <source>
        <strain evidence="6">2C</strain>
    </source>
</reference>
<keyword evidence="4" id="KW-0472">Membrane</keyword>
<accession>A0A103XTI7</accession>
<feature type="transmembrane region" description="Helical" evidence="4">
    <location>
        <begin position="273"/>
        <end position="294"/>
    </location>
</feature>
<dbReference type="PANTHER" id="PTHR23213:SF393">
    <property type="entry name" value="FORMIN-LIKE PROTEIN"/>
    <property type="match status" value="1"/>
</dbReference>
<evidence type="ECO:0000313" key="7">
    <source>
        <dbReference type="Proteomes" id="UP000243975"/>
    </source>
</evidence>
<feature type="compositionally biased region" description="Pro residues" evidence="3">
    <location>
        <begin position="388"/>
        <end position="439"/>
    </location>
</feature>
<feature type="compositionally biased region" description="Low complexity" evidence="3">
    <location>
        <begin position="177"/>
        <end position="190"/>
    </location>
</feature>
<keyword evidence="4" id="KW-1133">Transmembrane helix</keyword>
<name>A0A103XTI7_CYNCS</name>
<organism evidence="6 7">
    <name type="scientific">Cynara cardunculus var. scolymus</name>
    <name type="common">Globe artichoke</name>
    <name type="synonym">Cynara scolymus</name>
    <dbReference type="NCBI Taxonomy" id="59895"/>
    <lineage>
        <taxon>Eukaryota</taxon>
        <taxon>Viridiplantae</taxon>
        <taxon>Streptophyta</taxon>
        <taxon>Embryophyta</taxon>
        <taxon>Tracheophyta</taxon>
        <taxon>Spermatophyta</taxon>
        <taxon>Magnoliopsida</taxon>
        <taxon>eudicotyledons</taxon>
        <taxon>Gunneridae</taxon>
        <taxon>Pentapetalae</taxon>
        <taxon>asterids</taxon>
        <taxon>campanulids</taxon>
        <taxon>Asterales</taxon>
        <taxon>Asteraceae</taxon>
        <taxon>Carduoideae</taxon>
        <taxon>Cardueae</taxon>
        <taxon>Carduinae</taxon>
        <taxon>Cynara</taxon>
    </lineage>
</organism>
<dbReference type="STRING" id="59895.A0A103XTI7"/>
<feature type="region of interest" description="Disordered" evidence="3">
    <location>
        <begin position="819"/>
        <end position="864"/>
    </location>
</feature>
<dbReference type="PRINTS" id="PR01217">
    <property type="entry name" value="PRICHEXTENSN"/>
</dbReference>
<evidence type="ECO:0000256" key="2">
    <source>
        <dbReference type="RuleBase" id="RU361260"/>
    </source>
</evidence>
<feature type="compositionally biased region" description="Polar residues" evidence="3">
    <location>
        <begin position="332"/>
        <end position="342"/>
    </location>
</feature>
<evidence type="ECO:0000259" key="5">
    <source>
        <dbReference type="PROSITE" id="PS51444"/>
    </source>
</evidence>
<protein>
    <recommendedName>
        <fullName evidence="2">Formin-like protein</fullName>
    </recommendedName>
</protein>
<dbReference type="Pfam" id="PF02181">
    <property type="entry name" value="FH2"/>
    <property type="match status" value="2"/>
</dbReference>